<dbReference type="PANTHER" id="PTHR43378">
    <property type="entry name" value="UDP-3-O-ACYLGLUCOSAMINE N-ACYLTRANSFERASE"/>
    <property type="match status" value="1"/>
</dbReference>
<dbReference type="NCBIfam" id="NF002060">
    <property type="entry name" value="PRK00892.1"/>
    <property type="match status" value="1"/>
</dbReference>
<evidence type="ECO:0000313" key="11">
    <source>
        <dbReference type="Proteomes" id="UP001500631"/>
    </source>
</evidence>
<evidence type="ECO:0000256" key="4">
    <source>
        <dbReference type="ARBA" id="ARBA00022737"/>
    </source>
</evidence>
<keyword evidence="1 7" id="KW-0444">Lipid biosynthesis</keyword>
<keyword evidence="2 7" id="KW-0441">Lipid A biosynthesis</keyword>
<gene>
    <name evidence="7 10" type="primary">lpxD</name>
    <name evidence="10" type="ORF">GCM10023338_10030</name>
</gene>
<keyword evidence="6 7" id="KW-0012">Acyltransferase</keyword>
<proteinExistence type="inferred from homology"/>
<evidence type="ECO:0000313" key="10">
    <source>
        <dbReference type="EMBL" id="GAA5098036.1"/>
    </source>
</evidence>
<evidence type="ECO:0000256" key="6">
    <source>
        <dbReference type="ARBA" id="ARBA00023315"/>
    </source>
</evidence>
<name>A0ABP9MNN4_9GAMM</name>
<dbReference type="EC" id="2.3.1.191" evidence="7"/>
<dbReference type="InterPro" id="IPR020573">
    <property type="entry name" value="UDP_GlcNAc_AcTrfase_non-rep"/>
</dbReference>
<accession>A0ABP9MNN4</accession>
<dbReference type="Proteomes" id="UP001500631">
    <property type="component" value="Unassembled WGS sequence"/>
</dbReference>
<feature type="domain" description="Mannose-1-phosphate guanyltransferase C-terminal" evidence="9">
    <location>
        <begin position="102"/>
        <end position="181"/>
    </location>
</feature>
<protein>
    <recommendedName>
        <fullName evidence="7">UDP-3-O-acylglucosamine N-acyltransferase</fullName>
        <ecNumber evidence="7">2.3.1.191</ecNumber>
    </recommendedName>
</protein>
<evidence type="ECO:0000256" key="2">
    <source>
        <dbReference type="ARBA" id="ARBA00022556"/>
    </source>
</evidence>
<comment type="caution">
    <text evidence="10">The sequence shown here is derived from an EMBL/GenBank/DDBJ whole genome shotgun (WGS) entry which is preliminary data.</text>
</comment>
<comment type="pathway">
    <text evidence="7">Bacterial outer membrane biogenesis; LPS lipid A biosynthesis.</text>
</comment>
<comment type="function">
    <text evidence="7">Catalyzes the N-acylation of UDP-3-O-acylglucosamine using 3-hydroxyacyl-ACP as the acyl donor. Is involved in the biosynthesis of lipid A, a phosphorylated glycolipid that anchors the lipopolysaccharide to the outer membrane of the cell.</text>
</comment>
<evidence type="ECO:0000256" key="7">
    <source>
        <dbReference type="HAMAP-Rule" id="MF_00523"/>
    </source>
</evidence>
<dbReference type="InterPro" id="IPR007691">
    <property type="entry name" value="LpxD"/>
</dbReference>
<keyword evidence="3 7" id="KW-0808">Transferase</keyword>
<dbReference type="NCBIfam" id="TIGR01853">
    <property type="entry name" value="lipid_A_lpxD"/>
    <property type="match status" value="1"/>
</dbReference>
<evidence type="ECO:0000259" key="9">
    <source>
        <dbReference type="Pfam" id="PF25087"/>
    </source>
</evidence>
<keyword evidence="11" id="KW-1185">Reference proteome</keyword>
<evidence type="ECO:0000259" key="8">
    <source>
        <dbReference type="Pfam" id="PF04613"/>
    </source>
</evidence>
<dbReference type="EMBL" id="BAABKE010000003">
    <property type="protein sequence ID" value="GAA5098036.1"/>
    <property type="molecule type" value="Genomic_DNA"/>
</dbReference>
<comment type="catalytic activity">
    <reaction evidence="7">
        <text>a UDP-3-O-[(3R)-3-hydroxyacyl]-alpha-D-glucosamine + a (3R)-hydroxyacyl-[ACP] = a UDP-2-N,3-O-bis[(3R)-3-hydroxyacyl]-alpha-D-glucosamine + holo-[ACP] + H(+)</text>
        <dbReference type="Rhea" id="RHEA:53836"/>
        <dbReference type="Rhea" id="RHEA-COMP:9685"/>
        <dbReference type="Rhea" id="RHEA-COMP:9945"/>
        <dbReference type="ChEBI" id="CHEBI:15378"/>
        <dbReference type="ChEBI" id="CHEBI:64479"/>
        <dbReference type="ChEBI" id="CHEBI:78827"/>
        <dbReference type="ChEBI" id="CHEBI:137740"/>
        <dbReference type="ChEBI" id="CHEBI:137748"/>
        <dbReference type="EC" id="2.3.1.191"/>
    </reaction>
</comment>
<dbReference type="SUPFAM" id="SSF51161">
    <property type="entry name" value="Trimeric LpxA-like enzymes"/>
    <property type="match status" value="1"/>
</dbReference>
<organism evidence="10 11">
    <name type="scientific">Wohlfahrtiimonas larvae</name>
    <dbReference type="NCBI Taxonomy" id="1157986"/>
    <lineage>
        <taxon>Bacteria</taxon>
        <taxon>Pseudomonadati</taxon>
        <taxon>Pseudomonadota</taxon>
        <taxon>Gammaproteobacteria</taxon>
        <taxon>Cardiobacteriales</taxon>
        <taxon>Ignatzschineriaceae</taxon>
        <taxon>Wohlfahrtiimonas</taxon>
    </lineage>
</organism>
<dbReference type="InterPro" id="IPR056729">
    <property type="entry name" value="GMPPB_C"/>
</dbReference>
<evidence type="ECO:0000256" key="3">
    <source>
        <dbReference type="ARBA" id="ARBA00022679"/>
    </source>
</evidence>
<dbReference type="HAMAP" id="MF_00523">
    <property type="entry name" value="LpxD"/>
    <property type="match status" value="1"/>
</dbReference>
<keyword evidence="5 7" id="KW-0443">Lipid metabolism</keyword>
<dbReference type="PANTHER" id="PTHR43378:SF2">
    <property type="entry name" value="UDP-3-O-ACYLGLUCOSAMINE N-ACYLTRANSFERASE 1, MITOCHONDRIAL-RELATED"/>
    <property type="match status" value="1"/>
</dbReference>
<dbReference type="Gene3D" id="3.40.1390.10">
    <property type="entry name" value="MurE/MurF, N-terminal domain"/>
    <property type="match status" value="1"/>
</dbReference>
<dbReference type="Gene3D" id="1.20.5.170">
    <property type="match status" value="1"/>
</dbReference>
<sequence length="344" mass="36997">MLLSEIFTHVAQHVKDLVLQGDQACEIHRLATIQNAHQGDIAFINNVKYRQYLEETEASVVILSPDLAEGYKGNALITKNPYLAWAFVSHLFDTCRSSLPNQIHASATIAESATIGENVFIGANVVIEDHVKIGSNSVIKAGTVIEENTVLGEGCFIYPNVTICYNCVLGDRVTLHPGVVIGAEGFGFAPSSKGYVKIAQVGRVILSDDVDIGANSCIDRGAIEDTFVGKGTKIDNHVQLGHNGLVGENTVISGFTGIAGSCTIGNNVVIGGGVGINGHIKLHDGVMVTGDTMVTHSLVEPGVYSSGMPVTDNRTWRRNVVQLQQIDKLYRRVKALEKKIDFEE</sequence>
<keyword evidence="4 7" id="KW-0677">Repeat</keyword>
<evidence type="ECO:0000256" key="5">
    <source>
        <dbReference type="ARBA" id="ARBA00023098"/>
    </source>
</evidence>
<dbReference type="InterPro" id="IPR011004">
    <property type="entry name" value="Trimer_LpxA-like_sf"/>
</dbReference>
<comment type="subunit">
    <text evidence="7">Homotrimer.</text>
</comment>
<feature type="domain" description="UDP-3-O-[3-hydroxymyristoyl] glucosamine N-acyltransferase non-repeat region" evidence="8">
    <location>
        <begin position="25"/>
        <end position="91"/>
    </location>
</feature>
<reference evidence="11" key="1">
    <citation type="journal article" date="2019" name="Int. J. Syst. Evol. Microbiol.">
        <title>The Global Catalogue of Microorganisms (GCM) 10K type strain sequencing project: providing services to taxonomists for standard genome sequencing and annotation.</title>
        <authorList>
            <consortium name="The Broad Institute Genomics Platform"/>
            <consortium name="The Broad Institute Genome Sequencing Center for Infectious Disease"/>
            <person name="Wu L."/>
            <person name="Ma J."/>
        </authorList>
    </citation>
    <scope>NUCLEOTIDE SEQUENCE [LARGE SCALE GENOMIC DNA]</scope>
    <source>
        <strain evidence="11">JCM 18424</strain>
    </source>
</reference>
<dbReference type="Pfam" id="PF04613">
    <property type="entry name" value="LpxD"/>
    <property type="match status" value="1"/>
</dbReference>
<comment type="similarity">
    <text evidence="7">Belongs to the transferase hexapeptide repeat family. LpxD subfamily.</text>
</comment>
<dbReference type="RefSeq" id="WP_077925184.1">
    <property type="nucleotide sequence ID" value="NZ_BAABKE010000003.1"/>
</dbReference>
<evidence type="ECO:0000256" key="1">
    <source>
        <dbReference type="ARBA" id="ARBA00022516"/>
    </source>
</evidence>
<dbReference type="Gene3D" id="2.160.10.10">
    <property type="entry name" value="Hexapeptide repeat proteins"/>
    <property type="match status" value="1"/>
</dbReference>
<feature type="active site" description="Proton acceptor" evidence="7">
    <location>
        <position position="242"/>
    </location>
</feature>
<dbReference type="CDD" id="cd03352">
    <property type="entry name" value="LbH_LpxD"/>
    <property type="match status" value="1"/>
</dbReference>
<dbReference type="Pfam" id="PF25087">
    <property type="entry name" value="GMPPB_C"/>
    <property type="match status" value="1"/>
</dbReference>